<dbReference type="GO" id="GO:0005524">
    <property type="term" value="F:ATP binding"/>
    <property type="evidence" value="ECO:0007669"/>
    <property type="project" value="InterPro"/>
</dbReference>
<protein>
    <submittedName>
        <fullName evidence="3">Serine threonine-kinase CTR1</fullName>
    </submittedName>
</protein>
<dbReference type="PROSITE" id="PS50011">
    <property type="entry name" value="PROTEIN_KINASE_DOM"/>
    <property type="match status" value="1"/>
</dbReference>
<dbReference type="Gene3D" id="3.30.450.40">
    <property type="match status" value="1"/>
</dbReference>
<dbReference type="InterPro" id="IPR000719">
    <property type="entry name" value="Prot_kinase_dom"/>
</dbReference>
<organism evidence="3 4">
    <name type="scientific">Micractinium conductrix</name>
    <dbReference type="NCBI Taxonomy" id="554055"/>
    <lineage>
        <taxon>Eukaryota</taxon>
        <taxon>Viridiplantae</taxon>
        <taxon>Chlorophyta</taxon>
        <taxon>core chlorophytes</taxon>
        <taxon>Trebouxiophyceae</taxon>
        <taxon>Chlorellales</taxon>
        <taxon>Chlorellaceae</taxon>
        <taxon>Chlorella clade</taxon>
        <taxon>Micractinium</taxon>
    </lineage>
</organism>
<feature type="region of interest" description="Disordered" evidence="1">
    <location>
        <begin position="363"/>
        <end position="384"/>
    </location>
</feature>
<dbReference type="OrthoDB" id="515019at2759"/>
<evidence type="ECO:0000313" key="3">
    <source>
        <dbReference type="EMBL" id="PSC70418.1"/>
    </source>
</evidence>
<dbReference type="InterPro" id="IPR051681">
    <property type="entry name" value="Ser/Thr_Kinases-Pseudokinases"/>
</dbReference>
<dbReference type="Gene3D" id="3.30.200.20">
    <property type="entry name" value="Phosphorylase Kinase, domain 1"/>
    <property type="match status" value="1"/>
</dbReference>
<gene>
    <name evidence="3" type="ORF">C2E20_6219</name>
</gene>
<dbReference type="Proteomes" id="UP000239649">
    <property type="component" value="Unassembled WGS sequence"/>
</dbReference>
<dbReference type="InterPro" id="IPR029016">
    <property type="entry name" value="GAF-like_dom_sf"/>
</dbReference>
<comment type="caution">
    <text evidence="3">The sequence shown here is derived from an EMBL/GenBank/DDBJ whole genome shotgun (WGS) entry which is preliminary data.</text>
</comment>
<evidence type="ECO:0000313" key="4">
    <source>
        <dbReference type="Proteomes" id="UP000239649"/>
    </source>
</evidence>
<reference evidence="3 4" key="1">
    <citation type="journal article" date="2018" name="Plant J.">
        <title>Genome sequences of Chlorella sorokiniana UTEX 1602 and Micractinium conductrix SAG 241.80: implications to maltose excretion by a green alga.</title>
        <authorList>
            <person name="Arriola M.B."/>
            <person name="Velmurugan N."/>
            <person name="Zhang Y."/>
            <person name="Plunkett M.H."/>
            <person name="Hondzo H."/>
            <person name="Barney B.M."/>
        </authorList>
    </citation>
    <scope>NUCLEOTIDE SEQUENCE [LARGE SCALE GENOMIC DNA]</scope>
    <source>
        <strain evidence="3 4">SAG 241.80</strain>
    </source>
</reference>
<accession>A0A2P6V8K5</accession>
<feature type="compositionally biased region" description="Polar residues" evidence="1">
    <location>
        <begin position="798"/>
        <end position="812"/>
    </location>
</feature>
<evidence type="ECO:0000256" key="1">
    <source>
        <dbReference type="SAM" id="MobiDB-lite"/>
    </source>
</evidence>
<feature type="region of interest" description="Disordered" evidence="1">
    <location>
        <begin position="303"/>
        <end position="324"/>
    </location>
</feature>
<dbReference type="InterPro" id="IPR001245">
    <property type="entry name" value="Ser-Thr/Tyr_kinase_cat_dom"/>
</dbReference>
<feature type="domain" description="Protein kinase" evidence="2">
    <location>
        <begin position="418"/>
        <end position="727"/>
    </location>
</feature>
<dbReference type="AlphaFoldDB" id="A0A2P6V8K5"/>
<dbReference type="Pfam" id="PF07714">
    <property type="entry name" value="PK_Tyr_Ser-Thr"/>
    <property type="match status" value="1"/>
</dbReference>
<evidence type="ECO:0000259" key="2">
    <source>
        <dbReference type="PROSITE" id="PS50011"/>
    </source>
</evidence>
<name>A0A2P6V8K5_9CHLO</name>
<dbReference type="PROSITE" id="PS00109">
    <property type="entry name" value="PROTEIN_KINASE_TYR"/>
    <property type="match status" value="1"/>
</dbReference>
<dbReference type="STRING" id="554055.A0A2P6V8K5"/>
<dbReference type="SUPFAM" id="SSF56112">
    <property type="entry name" value="Protein kinase-like (PK-like)"/>
    <property type="match status" value="1"/>
</dbReference>
<keyword evidence="4" id="KW-1185">Reference proteome</keyword>
<dbReference type="EMBL" id="LHPF02000020">
    <property type="protein sequence ID" value="PSC70418.1"/>
    <property type="molecule type" value="Genomic_DNA"/>
</dbReference>
<feature type="region of interest" description="Disordered" evidence="1">
    <location>
        <begin position="735"/>
        <end position="829"/>
    </location>
</feature>
<dbReference type="GO" id="GO:0004674">
    <property type="term" value="F:protein serine/threonine kinase activity"/>
    <property type="evidence" value="ECO:0007669"/>
    <property type="project" value="TreeGrafter"/>
</dbReference>
<feature type="compositionally biased region" description="Low complexity" evidence="1">
    <location>
        <begin position="367"/>
        <end position="382"/>
    </location>
</feature>
<proteinExistence type="predicted"/>
<dbReference type="PANTHER" id="PTHR44329">
    <property type="entry name" value="SERINE/THREONINE-PROTEIN KINASE TNNI3K-RELATED"/>
    <property type="match status" value="1"/>
</dbReference>
<dbReference type="PANTHER" id="PTHR44329:SF214">
    <property type="entry name" value="PROTEIN KINASE DOMAIN-CONTAINING PROTEIN"/>
    <property type="match status" value="1"/>
</dbReference>
<dbReference type="SUPFAM" id="SSF55781">
    <property type="entry name" value="GAF domain-like"/>
    <property type="match status" value="1"/>
</dbReference>
<feature type="compositionally biased region" description="Low complexity" evidence="1">
    <location>
        <begin position="771"/>
        <end position="797"/>
    </location>
</feature>
<feature type="compositionally biased region" description="Low complexity" evidence="1">
    <location>
        <begin position="735"/>
        <end position="764"/>
    </location>
</feature>
<dbReference type="InterPro" id="IPR011009">
    <property type="entry name" value="Kinase-like_dom_sf"/>
</dbReference>
<dbReference type="InterPro" id="IPR008266">
    <property type="entry name" value="Tyr_kinase_AS"/>
</dbReference>
<dbReference type="Gene3D" id="1.10.510.10">
    <property type="entry name" value="Transferase(Phosphotransferase) domain 1"/>
    <property type="match status" value="1"/>
</dbReference>
<sequence>MQQMFQTPVAAVSIIGEELDFVSRAGDWACSATREGSFCDFMLVPVEPVILIVEDASQDPRFANNTFVAGEPHIRFYAGAPLVSTNSGHRYGTLCVFDFKPRSFDAGQYAVLCHFAEILVREMEVSLAVSWQQEQLRRAEDKRSHLLRAMDCFHEGIVLLDMSSEPWMMVWANDAFRQAAAMPDLLVDAGAAAGSCGGSSGGSQTALQQQPAAVSFWEHFQQVLTSQDSYNAALLAMSNGRDFIMTVRPATADGDTDSQPALTVLFRPAETEQLRDGMPQIGIPAWVGGGNADARLARLEAATEPAQLRRRGSAGGASTSGDCSSKPVPAPVYYFGVLRQGQQAPAHWAPALPVAVAASPRKPVALSQTSSGSGESSGQGSERGMQLGASVAGLGERDVSALIIPAFFQMRPGMLSEVTLGPLIGVGSCGRCYRGTWQGGRVAVKVIDCWSRMEGSPVARGSLEGSLPCSSPQGPQAAVVEALLSRSLAHPHCVSTYTHGVSVEQFPDTGREHHQVWLVGEYCNRGSLLDAIDRGLLHHPRTAAAASSSPAAGGPPCSSGPNLPAILAAAEEIAGVLTYLHANDVIHGDLTPSNVLLTSAAKDPRRWVCKVADFGLSLITQGEDSHQRPGFGTITHMPPELLSNGTLTKSTDVYSFGIIVCEMWHGRRAWLGDNPVRVLAQASSGILPFVFPGDMPAPLASLLKRCLHEDPSQRPSFAAILSEVQAIAAAQQQQKQQQASRQQQPQQEQQPQLQQVRQLDQQVQTHRAHEAQQVQQQTHQKQEQQAQQAQQQLTADQSMSVPSKAISRQSSGGPRRHSGDGPLASVSAHVAGRGVRSPFADMHSPFDLPLGAAVTSNS</sequence>